<proteinExistence type="predicted"/>
<reference evidence="2 4" key="1">
    <citation type="submission" date="2018-10" db="EMBL/GenBank/DDBJ databases">
        <title>Pseudomonas songnenensis NEAU-ST5-5(T) genome.</title>
        <authorList>
            <person name="Pengp J."/>
            <person name="Liu Z.-P."/>
        </authorList>
    </citation>
    <scope>NUCLEOTIDE SEQUENCE [LARGE SCALE GENOMIC DNA]</scope>
    <source>
        <strain evidence="2 4">NEAU-ST5-5</strain>
    </source>
</reference>
<dbReference type="Proteomes" id="UP000279228">
    <property type="component" value="Unassembled WGS sequence"/>
</dbReference>
<keyword evidence="4" id="KW-1185">Reference proteome</keyword>
<accession>A0A482U8P3</accession>
<dbReference type="AlphaFoldDB" id="A0A482U8P3"/>
<sequence length="66" mass="8096">MDRSLTRPYQASLRSRSWQPLLRLLQRWQRNYRTRQQLAQLDDRQLADVGISHSERATELDKPFWR</sequence>
<organism evidence="3 5">
    <name type="scientific">Pseudomonas songnenensis</name>
    <dbReference type="NCBI Taxonomy" id="1176259"/>
    <lineage>
        <taxon>Bacteria</taxon>
        <taxon>Pseudomonadati</taxon>
        <taxon>Pseudomonadota</taxon>
        <taxon>Gammaproteobacteria</taxon>
        <taxon>Pseudomonadales</taxon>
        <taxon>Pseudomonadaceae</taxon>
        <taxon>Pseudomonas</taxon>
    </lineage>
</organism>
<dbReference type="RefSeq" id="WP_106156647.1">
    <property type="nucleotide sequence ID" value="NZ_DAMCBJ010000002.1"/>
</dbReference>
<comment type="caution">
    <text evidence="3">The sequence shown here is derived from an EMBL/GenBank/DDBJ whole genome shotgun (WGS) entry which is preliminary data.</text>
</comment>
<dbReference type="EMBL" id="RFFN01000003">
    <property type="protein sequence ID" value="RMH97001.1"/>
    <property type="molecule type" value="Genomic_DNA"/>
</dbReference>
<protein>
    <submittedName>
        <fullName evidence="3">DUF1127 domain-containing protein</fullName>
    </submittedName>
</protein>
<name>A0A482U8P3_9PSED</name>
<evidence type="ECO:0000313" key="5">
    <source>
        <dbReference type="Proteomes" id="UP000282800"/>
    </source>
</evidence>
<evidence type="ECO:0000313" key="2">
    <source>
        <dbReference type="EMBL" id="RMH97001.1"/>
    </source>
</evidence>
<gene>
    <name evidence="2" type="ORF">EA798_11425</name>
    <name evidence="3" type="ORF">EJA06_009470</name>
</gene>
<dbReference type="EMBL" id="RWYU02000003">
    <property type="protein sequence ID" value="RYJ63076.1"/>
    <property type="molecule type" value="Genomic_DNA"/>
</dbReference>
<evidence type="ECO:0000259" key="1">
    <source>
        <dbReference type="Pfam" id="PF06568"/>
    </source>
</evidence>
<evidence type="ECO:0000313" key="4">
    <source>
        <dbReference type="Proteomes" id="UP000279228"/>
    </source>
</evidence>
<feature type="domain" description="YjiS-like" evidence="1">
    <location>
        <begin position="21"/>
        <end position="56"/>
    </location>
</feature>
<dbReference type="Pfam" id="PF06568">
    <property type="entry name" value="YjiS-like"/>
    <property type="match status" value="1"/>
</dbReference>
<dbReference type="Proteomes" id="UP000282800">
    <property type="component" value="Unassembled WGS sequence"/>
</dbReference>
<dbReference type="InterPro" id="IPR009506">
    <property type="entry name" value="YjiS-like"/>
</dbReference>
<reference evidence="3 5" key="2">
    <citation type="submission" date="2019-01" db="EMBL/GenBank/DDBJ databases">
        <title>High-quality draft genome of. Pseudomonas songnenensis str. L103, a full-fledged denitrifier isolated from 100 meters deep aquifer in a heavily nitrogen fertilized agricultural area.</title>
        <authorList>
            <person name="Liu M."/>
            <person name="Liu B."/>
        </authorList>
    </citation>
    <scope>NUCLEOTIDE SEQUENCE [LARGE SCALE GENOMIC DNA]</scope>
    <source>
        <strain evidence="3 5">L103</strain>
    </source>
</reference>
<evidence type="ECO:0000313" key="3">
    <source>
        <dbReference type="EMBL" id="RYJ63076.1"/>
    </source>
</evidence>